<gene>
    <name evidence="1" type="primary">gyrA_65</name>
    <name evidence="1" type="ORF">SDC9_146684</name>
</gene>
<dbReference type="InterPro" id="IPR050220">
    <property type="entry name" value="Type_II_DNA_Topoisomerases"/>
</dbReference>
<dbReference type="Gene3D" id="2.120.10.90">
    <property type="entry name" value="DNA gyrase/topoisomerase IV, subunit A, C-terminal"/>
    <property type="match status" value="1"/>
</dbReference>
<reference evidence="1" key="1">
    <citation type="submission" date="2019-08" db="EMBL/GenBank/DDBJ databases">
        <authorList>
            <person name="Kucharzyk K."/>
            <person name="Murdoch R.W."/>
            <person name="Higgins S."/>
            <person name="Loffler F."/>
        </authorList>
    </citation>
    <scope>NUCLEOTIDE SEQUENCE</scope>
</reference>
<accession>A0A645EFV2</accession>
<dbReference type="InterPro" id="IPR035516">
    <property type="entry name" value="Gyrase/topoIV_suA_C"/>
</dbReference>
<protein>
    <submittedName>
        <fullName evidence="1">DNA gyrase subunit A</fullName>
    </submittedName>
</protein>
<dbReference type="GO" id="GO:0009330">
    <property type="term" value="C:DNA topoisomerase type II (double strand cut, ATP-hydrolyzing) complex"/>
    <property type="evidence" value="ECO:0007669"/>
    <property type="project" value="TreeGrafter"/>
</dbReference>
<evidence type="ECO:0000313" key="1">
    <source>
        <dbReference type="EMBL" id="MPM99492.1"/>
    </source>
</evidence>
<dbReference type="AlphaFoldDB" id="A0A645EFV2"/>
<dbReference type="InterPro" id="IPR006691">
    <property type="entry name" value="GyrA/parC_rep"/>
</dbReference>
<sequence length="216" mass="23573">MVTMHGRAVEGAEYAFFITKNGTAKRLDLSELKNLTRAGRRVLGLDEGDEIAEIVLTSGDDHLLIVTAQGQALRVHESEFRPMGRMARGVRAMRLGQGDYVIGCDVVAEGRWPLLLSEKGVGKRTRYEEFALRHRGGSGVIVMNLSEKTGMIVGCWSVAEDDEIMAITSRGRIIRLAVSDTPVLGRTAMGSIIMRLDEGDILANASVVNTKEGEDE</sequence>
<organism evidence="1">
    <name type="scientific">bioreactor metagenome</name>
    <dbReference type="NCBI Taxonomy" id="1076179"/>
    <lineage>
        <taxon>unclassified sequences</taxon>
        <taxon>metagenomes</taxon>
        <taxon>ecological metagenomes</taxon>
    </lineage>
</organism>
<comment type="caution">
    <text evidence="1">The sequence shown here is derived from an EMBL/GenBank/DDBJ whole genome shotgun (WGS) entry which is preliminary data.</text>
</comment>
<dbReference type="GO" id="GO:0003918">
    <property type="term" value="F:DNA topoisomerase type II (double strand cut, ATP-hydrolyzing) activity"/>
    <property type="evidence" value="ECO:0007669"/>
    <property type="project" value="TreeGrafter"/>
</dbReference>
<proteinExistence type="predicted"/>
<dbReference type="PANTHER" id="PTHR43493">
    <property type="entry name" value="DNA GYRASE/TOPOISOMERASE SUBUNIT A"/>
    <property type="match status" value="1"/>
</dbReference>
<keyword evidence="1" id="KW-0413">Isomerase</keyword>
<dbReference type="GO" id="GO:0003677">
    <property type="term" value="F:DNA binding"/>
    <property type="evidence" value="ECO:0007669"/>
    <property type="project" value="InterPro"/>
</dbReference>
<dbReference type="PANTHER" id="PTHR43493:SF5">
    <property type="entry name" value="DNA GYRASE SUBUNIT A, CHLOROPLASTIC_MITOCHONDRIAL"/>
    <property type="match status" value="1"/>
</dbReference>
<name>A0A645EFV2_9ZZZZ</name>
<dbReference type="SUPFAM" id="SSF101904">
    <property type="entry name" value="GyrA/ParC C-terminal domain-like"/>
    <property type="match status" value="1"/>
</dbReference>
<dbReference type="GO" id="GO:0005524">
    <property type="term" value="F:ATP binding"/>
    <property type="evidence" value="ECO:0007669"/>
    <property type="project" value="InterPro"/>
</dbReference>
<dbReference type="Pfam" id="PF03989">
    <property type="entry name" value="DNA_gyraseA_C"/>
    <property type="match status" value="4"/>
</dbReference>
<dbReference type="GO" id="GO:0006265">
    <property type="term" value="P:DNA topological change"/>
    <property type="evidence" value="ECO:0007669"/>
    <property type="project" value="InterPro"/>
</dbReference>
<dbReference type="EMBL" id="VSSQ01045584">
    <property type="protein sequence ID" value="MPM99492.1"/>
    <property type="molecule type" value="Genomic_DNA"/>
</dbReference>